<accession>A0A6J2Y8U5</accession>
<evidence type="ECO:0000313" key="1">
    <source>
        <dbReference type="Proteomes" id="UP000504635"/>
    </source>
</evidence>
<proteinExistence type="predicted"/>
<name>A0A6J2Y8U5_SITOR</name>
<dbReference type="KEGG" id="soy:115885003"/>
<dbReference type="OrthoDB" id="7323790at2759"/>
<evidence type="ECO:0000313" key="2">
    <source>
        <dbReference type="RefSeq" id="XP_030759604.1"/>
    </source>
</evidence>
<sequence>MENLFKPPEPLVLDGNVAENWKRFSQKFDIFSTATDLESKSEDKKVAVFLNLIGDEGLELFNSFSFENGDEKNICQKEGQNFDNFLTELRKAIKTTQYKDHDDMIRDRIVMGILDKVIQERLLREPKLTLEKAVDVCRATESSKSQSKILRNESQVDAVQKNSDQENNKKPCNFCGYKHGKSGKCPAYGKTCAKCQGRNHFAAVCRKKEVRPERNNKTKEKKVHEVEACSCKVNTEDDDTSDEYFVDGIQSIGSVKANLCWKQEIS</sequence>
<dbReference type="GeneID" id="115885003"/>
<organism evidence="1 2">
    <name type="scientific">Sitophilus oryzae</name>
    <name type="common">Rice weevil</name>
    <name type="synonym">Curculio oryzae</name>
    <dbReference type="NCBI Taxonomy" id="7048"/>
    <lineage>
        <taxon>Eukaryota</taxon>
        <taxon>Metazoa</taxon>
        <taxon>Ecdysozoa</taxon>
        <taxon>Arthropoda</taxon>
        <taxon>Hexapoda</taxon>
        <taxon>Insecta</taxon>
        <taxon>Pterygota</taxon>
        <taxon>Neoptera</taxon>
        <taxon>Endopterygota</taxon>
        <taxon>Coleoptera</taxon>
        <taxon>Polyphaga</taxon>
        <taxon>Cucujiformia</taxon>
        <taxon>Curculionidae</taxon>
        <taxon>Dryophthorinae</taxon>
        <taxon>Sitophilus</taxon>
    </lineage>
</organism>
<dbReference type="AlphaFoldDB" id="A0A6J2Y8U5"/>
<dbReference type="PANTHER" id="PTHR33198">
    <property type="entry name" value="ANK_REP_REGION DOMAIN-CONTAINING PROTEIN-RELATED"/>
    <property type="match status" value="1"/>
</dbReference>
<reference evidence="2" key="1">
    <citation type="submission" date="2025-08" db="UniProtKB">
        <authorList>
            <consortium name="RefSeq"/>
        </authorList>
    </citation>
    <scope>IDENTIFICATION</scope>
    <source>
        <tissue evidence="2">Gonads</tissue>
    </source>
</reference>
<keyword evidence="1" id="KW-1185">Reference proteome</keyword>
<protein>
    <submittedName>
        <fullName evidence="2">Uncharacterized protein LOC115885003</fullName>
    </submittedName>
</protein>
<dbReference type="Proteomes" id="UP000504635">
    <property type="component" value="Unplaced"/>
</dbReference>
<dbReference type="PANTHER" id="PTHR33198:SF20">
    <property type="entry name" value="RETROTRANSPOSON GAG DOMAIN-CONTAINING PROTEIN"/>
    <property type="match status" value="1"/>
</dbReference>
<dbReference type="InParanoid" id="A0A6J2Y8U5"/>
<gene>
    <name evidence="2" type="primary">LOC115885003</name>
</gene>
<dbReference type="RefSeq" id="XP_030759604.1">
    <property type="nucleotide sequence ID" value="XM_030903744.1"/>
</dbReference>